<dbReference type="AlphaFoldDB" id="A0A2N5V1N0"/>
<sequence length="603" mass="65866">MTTPAGSCKGCSTPPLTTLARTGYRFLSRLRDAFSTFLAHRASLLYQPLGFFLLFEIHIISHTITAYSPDPKATRRRSAHALPIMQAHPACKEKHARLRSRIHDIRSSAHALADDRSSDSPFFKLSVWPVRVTYNLPFARVVMAKTKECLVCQQAEHLTRRGSNSAATFGKSLFHEDDRMIQEDEPQGRLKTRRMMMGLGAEMDSWGNGMSDYGAINRPHRKRGQSVVTLSSRATGSRPGALKIQERGSGVESHPASLDDSVIVLRNHDRSEGQRSSFPKLTSAPNSKIVLKHHKRSSGQPSRSGSSGSKSTSLRNSVIVLRNHKRSEGQGSSSSKSTSLPDSVIVLKHHKRSGGQPSGSGSSGSKTTLLRDSVIVLRNHKRSDGQRTSSAGSGSSTSKSTSLPDSVIVLKHHKRSGGQSSRSGSSGSKSTSLRNSVIVLRNHKRSDGQRTSGAGPGSSPSKSNSFRDSTIVLRNHKRLETLDGLSVKDKHQPEIVLKDSKRSDDSIFSDASSLKKHKRSEDEQINVLQKRTPQPNNAPAAPIFERSLEGSSKSSESVRGALRSAREPNDTCQCHRAQGDGQEELDWKTDGISFCIDPLRLSP</sequence>
<feature type="compositionally biased region" description="Polar residues" evidence="1">
    <location>
        <begin position="526"/>
        <end position="537"/>
    </location>
</feature>
<name>A0A2N5V1N0_9BASI</name>
<protein>
    <submittedName>
        <fullName evidence="2">Uncharacterized protein</fullName>
    </submittedName>
</protein>
<feature type="region of interest" description="Disordered" evidence="1">
    <location>
        <begin position="215"/>
        <end position="342"/>
    </location>
</feature>
<organism evidence="2 3">
    <name type="scientific">Puccinia coronata f. sp. avenae</name>
    <dbReference type="NCBI Taxonomy" id="200324"/>
    <lineage>
        <taxon>Eukaryota</taxon>
        <taxon>Fungi</taxon>
        <taxon>Dikarya</taxon>
        <taxon>Basidiomycota</taxon>
        <taxon>Pucciniomycotina</taxon>
        <taxon>Pucciniomycetes</taxon>
        <taxon>Pucciniales</taxon>
        <taxon>Pucciniaceae</taxon>
        <taxon>Puccinia</taxon>
    </lineage>
</organism>
<proteinExistence type="predicted"/>
<reference evidence="2 3" key="1">
    <citation type="submission" date="2017-11" db="EMBL/GenBank/DDBJ databases">
        <title>De novo assembly and phasing of dikaryotic genomes from two isolates of Puccinia coronata f. sp. avenae, the causal agent of oat crown rust.</title>
        <authorList>
            <person name="Miller M.E."/>
            <person name="Zhang Y."/>
            <person name="Omidvar V."/>
            <person name="Sperschneider J."/>
            <person name="Schwessinger B."/>
            <person name="Raley C."/>
            <person name="Palmer J.M."/>
            <person name="Garnica D."/>
            <person name="Upadhyaya N."/>
            <person name="Rathjen J."/>
            <person name="Taylor J.M."/>
            <person name="Park R.F."/>
            <person name="Dodds P.N."/>
            <person name="Hirsch C.D."/>
            <person name="Kianian S.F."/>
            <person name="Figueroa M."/>
        </authorList>
    </citation>
    <scope>NUCLEOTIDE SEQUENCE [LARGE SCALE GENOMIC DNA]</scope>
    <source>
        <strain evidence="2">12NC29</strain>
    </source>
</reference>
<comment type="caution">
    <text evidence="2">The sequence shown here is derived from an EMBL/GenBank/DDBJ whole genome shotgun (WGS) entry which is preliminary data.</text>
</comment>
<feature type="compositionally biased region" description="Low complexity" evidence="1">
    <location>
        <begin position="298"/>
        <end position="317"/>
    </location>
</feature>
<feature type="compositionally biased region" description="Low complexity" evidence="1">
    <location>
        <begin position="417"/>
        <end position="436"/>
    </location>
</feature>
<evidence type="ECO:0000256" key="1">
    <source>
        <dbReference type="SAM" id="MobiDB-lite"/>
    </source>
</evidence>
<dbReference type="Proteomes" id="UP000235388">
    <property type="component" value="Unassembled WGS sequence"/>
</dbReference>
<keyword evidence="3" id="KW-1185">Reference proteome</keyword>
<feature type="compositionally biased region" description="Low complexity" evidence="1">
    <location>
        <begin position="329"/>
        <end position="342"/>
    </location>
</feature>
<gene>
    <name evidence="2" type="ORF">PCANC_09628</name>
</gene>
<accession>A0A2N5V1N0</accession>
<dbReference type="OrthoDB" id="2501047at2759"/>
<feature type="region of interest" description="Disordered" evidence="1">
    <location>
        <begin position="350"/>
        <end position="369"/>
    </location>
</feature>
<evidence type="ECO:0000313" key="2">
    <source>
        <dbReference type="EMBL" id="PLW43919.1"/>
    </source>
</evidence>
<feature type="compositionally biased region" description="Polar residues" evidence="1">
    <location>
        <begin position="226"/>
        <end position="235"/>
    </location>
</feature>
<feature type="compositionally biased region" description="Low complexity" evidence="1">
    <location>
        <begin position="388"/>
        <end position="402"/>
    </location>
</feature>
<dbReference type="EMBL" id="PGCJ01000142">
    <property type="protein sequence ID" value="PLW43919.1"/>
    <property type="molecule type" value="Genomic_DNA"/>
</dbReference>
<feature type="compositionally biased region" description="Polar residues" evidence="1">
    <location>
        <begin position="274"/>
        <end position="286"/>
    </location>
</feature>
<feature type="region of interest" description="Disordered" evidence="1">
    <location>
        <begin position="500"/>
        <end position="582"/>
    </location>
</feature>
<feature type="region of interest" description="Disordered" evidence="1">
    <location>
        <begin position="378"/>
        <end position="468"/>
    </location>
</feature>
<evidence type="ECO:0000313" key="3">
    <source>
        <dbReference type="Proteomes" id="UP000235388"/>
    </source>
</evidence>